<dbReference type="InterPro" id="IPR001313">
    <property type="entry name" value="Pumilio_RNA-bd_rpt"/>
</dbReference>
<feature type="repeat" description="Pumilio" evidence="4">
    <location>
        <begin position="620"/>
        <end position="655"/>
    </location>
</feature>
<feature type="domain" description="PUM-HD" evidence="6">
    <location>
        <begin position="62"/>
        <end position="408"/>
    </location>
</feature>
<dbReference type="PROSITE" id="PS50302">
    <property type="entry name" value="PUM"/>
    <property type="match status" value="15"/>
</dbReference>
<reference evidence="8" key="1">
    <citation type="submission" date="2022-11" db="UniProtKB">
        <authorList>
            <consortium name="WormBaseParasite"/>
        </authorList>
    </citation>
    <scope>IDENTIFICATION</scope>
</reference>
<feature type="repeat" description="Pumilio" evidence="4">
    <location>
        <begin position="584"/>
        <end position="619"/>
    </location>
</feature>
<dbReference type="GO" id="GO:0010608">
    <property type="term" value="P:post-transcriptional regulation of gene expression"/>
    <property type="evidence" value="ECO:0007669"/>
    <property type="project" value="TreeGrafter"/>
</dbReference>
<feature type="compositionally biased region" description="Basic residues" evidence="5">
    <location>
        <begin position="742"/>
        <end position="751"/>
    </location>
</feature>
<dbReference type="Pfam" id="PF00806">
    <property type="entry name" value="PUF"/>
    <property type="match status" value="11"/>
</dbReference>
<feature type="repeat" description="Pumilio" evidence="4">
    <location>
        <begin position="190"/>
        <end position="225"/>
    </location>
</feature>
<evidence type="ECO:0000259" key="6">
    <source>
        <dbReference type="PROSITE" id="PS50303"/>
    </source>
</evidence>
<dbReference type="PROSITE" id="PS00018">
    <property type="entry name" value="EF_HAND_1"/>
    <property type="match status" value="1"/>
</dbReference>
<keyword evidence="1" id="KW-0217">Developmental protein</keyword>
<feature type="repeat" description="Pumilio" evidence="4">
    <location>
        <begin position="512"/>
        <end position="547"/>
    </location>
</feature>
<proteinExistence type="predicted"/>
<dbReference type="PROSITE" id="PS50303">
    <property type="entry name" value="PUM_HD"/>
    <property type="match status" value="2"/>
</dbReference>
<feature type="repeat" description="Pumilio" evidence="4">
    <location>
        <begin position="341"/>
        <end position="378"/>
    </location>
</feature>
<feature type="region of interest" description="Disordered" evidence="5">
    <location>
        <begin position="737"/>
        <end position="769"/>
    </location>
</feature>
<dbReference type="InterPro" id="IPR018247">
    <property type="entry name" value="EF_Hand_1_Ca_BS"/>
</dbReference>
<evidence type="ECO:0000256" key="2">
    <source>
        <dbReference type="ARBA" id="ARBA00022737"/>
    </source>
</evidence>
<dbReference type="SUPFAM" id="SSF48371">
    <property type="entry name" value="ARM repeat"/>
    <property type="match status" value="3"/>
</dbReference>
<feature type="compositionally biased region" description="Basic residues" evidence="5">
    <location>
        <begin position="760"/>
        <end position="769"/>
    </location>
</feature>
<feature type="repeat" description="Pumilio" evidence="4">
    <location>
        <begin position="82"/>
        <end position="117"/>
    </location>
</feature>
<dbReference type="InterPro" id="IPR033133">
    <property type="entry name" value="PUM-HD"/>
</dbReference>
<dbReference type="Pfam" id="PF22493">
    <property type="entry name" value="PUF_NOP9"/>
    <property type="match status" value="1"/>
</dbReference>
<feature type="repeat" description="Pumilio" evidence="4">
    <location>
        <begin position="437"/>
        <end position="475"/>
    </location>
</feature>
<dbReference type="InterPro" id="IPR016024">
    <property type="entry name" value="ARM-type_fold"/>
</dbReference>
<dbReference type="SMART" id="SM00025">
    <property type="entry name" value="Pumilio"/>
    <property type="match status" value="17"/>
</dbReference>
<evidence type="ECO:0000256" key="4">
    <source>
        <dbReference type="PROSITE-ProRule" id="PRU00317"/>
    </source>
</evidence>
<name>A0A914IFR2_GLORO</name>
<keyword evidence="2" id="KW-0677">Repeat</keyword>
<feature type="repeat" description="Pumilio" evidence="4">
    <location>
        <begin position="154"/>
        <end position="189"/>
    </location>
</feature>
<evidence type="ECO:0000256" key="1">
    <source>
        <dbReference type="ARBA" id="ARBA00022473"/>
    </source>
</evidence>
<feature type="repeat" description="Pumilio" evidence="4">
    <location>
        <begin position="476"/>
        <end position="511"/>
    </location>
</feature>
<evidence type="ECO:0000256" key="5">
    <source>
        <dbReference type="SAM" id="MobiDB-lite"/>
    </source>
</evidence>
<dbReference type="GO" id="GO:0030154">
    <property type="term" value="P:cell differentiation"/>
    <property type="evidence" value="ECO:0007669"/>
    <property type="project" value="UniProtKB-KW"/>
</dbReference>
<organism evidence="7 8">
    <name type="scientific">Globodera rostochiensis</name>
    <name type="common">Golden nematode worm</name>
    <name type="synonym">Heterodera rostochiensis</name>
    <dbReference type="NCBI Taxonomy" id="31243"/>
    <lineage>
        <taxon>Eukaryota</taxon>
        <taxon>Metazoa</taxon>
        <taxon>Ecdysozoa</taxon>
        <taxon>Nematoda</taxon>
        <taxon>Chromadorea</taxon>
        <taxon>Rhabditida</taxon>
        <taxon>Tylenchina</taxon>
        <taxon>Tylenchomorpha</taxon>
        <taxon>Tylenchoidea</taxon>
        <taxon>Heteroderidae</taxon>
        <taxon>Heteroderinae</taxon>
        <taxon>Globodera</taxon>
    </lineage>
</organism>
<feature type="repeat" description="Pumilio" evidence="4">
    <location>
        <begin position="548"/>
        <end position="583"/>
    </location>
</feature>
<evidence type="ECO:0000313" key="7">
    <source>
        <dbReference type="Proteomes" id="UP000887572"/>
    </source>
</evidence>
<feature type="repeat" description="Pumilio" evidence="4">
    <location>
        <begin position="118"/>
        <end position="153"/>
    </location>
</feature>
<feature type="repeat" description="Pumilio" evidence="4">
    <location>
        <begin position="269"/>
        <end position="304"/>
    </location>
</feature>
<feature type="repeat" description="Pumilio" evidence="4">
    <location>
        <begin position="379"/>
        <end position="418"/>
    </location>
</feature>
<dbReference type="InterPro" id="IPR011989">
    <property type="entry name" value="ARM-like"/>
</dbReference>
<feature type="repeat" description="Pumilio" evidence="4">
    <location>
        <begin position="305"/>
        <end position="340"/>
    </location>
</feature>
<sequence length="769" mass="86797">MMDRFIRNFLNGQHIICKVQQIQAVRVVFLHQCAKNNVCPAAVISLGARMASSSSSSNRPSHRSKLLADIYKNRTANLQLTNLGKDVVELAQDSQGSRFIEQKLGRANPTEKAQFVDALRGHVLTLAQQMYGCYVIRKTLKTVDKASQIEIINEILAQVLPLSLHKFGSRVIECVLEHCTEQQKRPVLEQLLDNVPTLVTDQYGSFVIEHVIEHGLPEDRERIVHSLQGDILKYSQDKFGSPVIRKCFVCGTADQKKALFDNVCVGGPKTLRNARQLMADEFGTFVIQKFFEYGTDDQKAQLVDALRGHVLELALQMYGCHVIQAALKSVDKASQIEILEELTPRSCVIKCIKDHYGSYVMNMIFELVEPQRLQFVVDAITNSPSDSVASLSVHQYASRVIECVLEHCTEQQKRPVLEQLHGNVSKLLDKNRTDNLQFADWGKHVMELAQDPRGSKFIEQKLECANSTEKAQLVDALRGHAVTLALHKSGNHVIRTALETVDKASKIEIINEILAQVLILSLHEYGNWVIRRVLEHCTEQQKRHVLEQLHGNVPTLVTDKYGSFVIRHVIEHGTEQQKRPVLEQLLENVSTLVTHKYGSYVIRVVIEHCTEQQKRPMLEQLLENVSTLVTDKYGSFVIRHVIEHGRPEDRERIVRSLKGDILKNTHLHSFCDVINKCLVFGTTEQRNALIDQVCADDGSGKPALLEMMKRPFGKDVVQKMLNVADSARHQKMMFVINTAPSTKKRSSKSLKQRAGGAVTAKKRKKPKNG</sequence>
<protein>
    <submittedName>
        <fullName evidence="8">PUM-HD domain-containing protein</fullName>
    </submittedName>
</protein>
<dbReference type="AlphaFoldDB" id="A0A914IFR2"/>
<dbReference type="GO" id="GO:0003730">
    <property type="term" value="F:mRNA 3'-UTR binding"/>
    <property type="evidence" value="ECO:0007669"/>
    <property type="project" value="TreeGrafter"/>
</dbReference>
<feature type="domain" description="PUM-HD" evidence="6">
    <location>
        <begin position="419"/>
        <end position="762"/>
    </location>
</feature>
<feature type="repeat" description="Pumilio" evidence="4">
    <location>
        <begin position="226"/>
        <end position="261"/>
    </location>
</feature>
<dbReference type="Proteomes" id="UP000887572">
    <property type="component" value="Unplaced"/>
</dbReference>
<evidence type="ECO:0000313" key="8">
    <source>
        <dbReference type="WBParaSite" id="Gr19_v10_g9828.t1"/>
    </source>
</evidence>
<dbReference type="PANTHER" id="PTHR12537">
    <property type="entry name" value="RNA BINDING PROTEIN PUMILIO-RELATED"/>
    <property type="match status" value="1"/>
</dbReference>
<keyword evidence="7" id="KW-1185">Reference proteome</keyword>
<dbReference type="WBParaSite" id="Gr19_v10_g9828.t1">
    <property type="protein sequence ID" value="Gr19_v10_g9828.t1"/>
    <property type="gene ID" value="Gr19_v10_g9828"/>
</dbReference>
<dbReference type="PANTHER" id="PTHR12537:SF12">
    <property type="entry name" value="MATERNAL PROTEIN PUMILIO"/>
    <property type="match status" value="1"/>
</dbReference>
<dbReference type="GO" id="GO:0005737">
    <property type="term" value="C:cytoplasm"/>
    <property type="evidence" value="ECO:0007669"/>
    <property type="project" value="TreeGrafter"/>
</dbReference>
<keyword evidence="3" id="KW-0221">Differentiation</keyword>
<dbReference type="Gene3D" id="1.25.10.10">
    <property type="entry name" value="Leucine-rich Repeat Variant"/>
    <property type="match status" value="3"/>
</dbReference>
<evidence type="ECO:0000256" key="3">
    <source>
        <dbReference type="ARBA" id="ARBA00022782"/>
    </source>
</evidence>
<accession>A0A914IFR2</accession>